<proteinExistence type="predicted"/>
<comment type="caution">
    <text evidence="2">The sequence shown here is derived from an EMBL/GenBank/DDBJ whole genome shotgun (WGS) entry which is preliminary data.</text>
</comment>
<organism evidence="2 3">
    <name type="scientific">Xylaria grammica</name>
    <dbReference type="NCBI Taxonomy" id="363999"/>
    <lineage>
        <taxon>Eukaryota</taxon>
        <taxon>Fungi</taxon>
        <taxon>Dikarya</taxon>
        <taxon>Ascomycota</taxon>
        <taxon>Pezizomycotina</taxon>
        <taxon>Sordariomycetes</taxon>
        <taxon>Xylariomycetidae</taxon>
        <taxon>Xylariales</taxon>
        <taxon>Xylariaceae</taxon>
        <taxon>Xylaria</taxon>
    </lineage>
</organism>
<sequence length="78" mass="8560">MSNKTQGPRREKGVHQVTEPVDEKIPDRSAHVNALKAIFKSVKAVTGGIFYNASALGTTDECVVGQKREPRKNVLRQA</sequence>
<evidence type="ECO:0000313" key="3">
    <source>
        <dbReference type="Proteomes" id="UP000286045"/>
    </source>
</evidence>
<gene>
    <name evidence="2" type="ORF">EKO27_g11609</name>
</gene>
<dbReference type="Proteomes" id="UP000286045">
    <property type="component" value="Unassembled WGS sequence"/>
</dbReference>
<evidence type="ECO:0000313" key="2">
    <source>
        <dbReference type="EMBL" id="RWA03494.1"/>
    </source>
</evidence>
<dbReference type="EMBL" id="RYZI01000775">
    <property type="protein sequence ID" value="RWA03494.1"/>
    <property type="molecule type" value="Genomic_DNA"/>
</dbReference>
<dbReference type="AlphaFoldDB" id="A0A439CMW1"/>
<keyword evidence="3" id="KW-1185">Reference proteome</keyword>
<protein>
    <submittedName>
        <fullName evidence="2">Uncharacterized protein</fullName>
    </submittedName>
</protein>
<name>A0A439CMW1_9PEZI</name>
<reference evidence="2 3" key="1">
    <citation type="submission" date="2018-12" db="EMBL/GenBank/DDBJ databases">
        <title>Draft genome sequence of Xylaria grammica IHI A82.</title>
        <authorList>
            <person name="Buettner E."/>
            <person name="Kellner H."/>
        </authorList>
    </citation>
    <scope>NUCLEOTIDE SEQUENCE [LARGE SCALE GENOMIC DNA]</scope>
    <source>
        <strain evidence="2 3">IHI A82</strain>
    </source>
</reference>
<accession>A0A439CMW1</accession>
<evidence type="ECO:0000256" key="1">
    <source>
        <dbReference type="SAM" id="MobiDB-lite"/>
    </source>
</evidence>
<feature type="region of interest" description="Disordered" evidence="1">
    <location>
        <begin position="1"/>
        <end position="24"/>
    </location>
</feature>